<feature type="transmembrane region" description="Helical" evidence="9">
    <location>
        <begin position="140"/>
        <end position="158"/>
    </location>
</feature>
<protein>
    <recommendedName>
        <fullName evidence="3 10">sn-glycerol-3-phosphate transport system permease protein UgpE</fullName>
    </recommendedName>
</protein>
<dbReference type="PROSITE" id="PS50928">
    <property type="entry name" value="ABC_TM1"/>
    <property type="match status" value="1"/>
</dbReference>
<keyword evidence="4 9" id="KW-0813">Transport</keyword>
<evidence type="ECO:0000256" key="6">
    <source>
        <dbReference type="ARBA" id="ARBA00022692"/>
    </source>
</evidence>
<evidence type="ECO:0000256" key="3">
    <source>
        <dbReference type="ARBA" id="ARBA00020515"/>
    </source>
</evidence>
<keyword evidence="7 9" id="KW-1133">Transmembrane helix</keyword>
<evidence type="ECO:0000259" key="11">
    <source>
        <dbReference type="PROSITE" id="PS50928"/>
    </source>
</evidence>
<dbReference type="Proteomes" id="UP000231553">
    <property type="component" value="Unassembled WGS sequence"/>
</dbReference>
<keyword evidence="8 9" id="KW-0472">Membrane</keyword>
<evidence type="ECO:0000256" key="4">
    <source>
        <dbReference type="ARBA" id="ARBA00022448"/>
    </source>
</evidence>
<feature type="transmembrane region" description="Helical" evidence="9">
    <location>
        <begin position="68"/>
        <end position="92"/>
    </location>
</feature>
<dbReference type="GO" id="GO:0055085">
    <property type="term" value="P:transmembrane transport"/>
    <property type="evidence" value="ECO:0007669"/>
    <property type="project" value="InterPro"/>
</dbReference>
<evidence type="ECO:0000313" key="12">
    <source>
        <dbReference type="EMBL" id="PJE35530.1"/>
    </source>
</evidence>
<keyword evidence="6 9" id="KW-0812">Transmembrane</keyword>
<dbReference type="Gene3D" id="1.10.3720.10">
    <property type="entry name" value="MetI-like"/>
    <property type="match status" value="1"/>
</dbReference>
<dbReference type="InterPro" id="IPR000515">
    <property type="entry name" value="MetI-like"/>
</dbReference>
<dbReference type="CDD" id="cd06261">
    <property type="entry name" value="TM_PBP2"/>
    <property type="match status" value="1"/>
</dbReference>
<accession>A0A2M8IYC1</accession>
<organism evidence="12 13">
    <name type="scientific">Pseudooceanicola lipolyticus</name>
    <dbReference type="NCBI Taxonomy" id="2029104"/>
    <lineage>
        <taxon>Bacteria</taxon>
        <taxon>Pseudomonadati</taxon>
        <taxon>Pseudomonadota</taxon>
        <taxon>Alphaproteobacteria</taxon>
        <taxon>Rhodobacterales</taxon>
        <taxon>Paracoccaceae</taxon>
        <taxon>Pseudooceanicola</taxon>
    </lineage>
</organism>
<reference evidence="12 13" key="1">
    <citation type="journal article" date="2018" name="Int. J. Syst. Evol. Microbiol.">
        <title>Pseudooceanicola lipolyticus sp. nov., a marine alphaproteobacterium, reclassification of Oceanicola flagellatus as Pseudooceanicola flagellatus comb. nov. and emended description of the genus Pseudooceanicola.</title>
        <authorList>
            <person name="Huang M.-M."/>
            <person name="Guo L.-L."/>
            <person name="Wu Y.-H."/>
            <person name="Lai Q.-L."/>
            <person name="Shao Z.-Z."/>
            <person name="Wang C.-S."/>
            <person name="Wu M."/>
            <person name="Xu X.-W."/>
        </authorList>
    </citation>
    <scope>NUCLEOTIDE SEQUENCE [LARGE SCALE GENOMIC DNA]</scope>
    <source>
        <strain evidence="12 13">157</strain>
    </source>
</reference>
<dbReference type="Pfam" id="PF00528">
    <property type="entry name" value="BPD_transp_1"/>
    <property type="match status" value="1"/>
</dbReference>
<dbReference type="GO" id="GO:0005886">
    <property type="term" value="C:plasma membrane"/>
    <property type="evidence" value="ECO:0007669"/>
    <property type="project" value="UniProtKB-SubCell"/>
</dbReference>
<proteinExistence type="inferred from homology"/>
<evidence type="ECO:0000313" key="13">
    <source>
        <dbReference type="Proteomes" id="UP000231553"/>
    </source>
</evidence>
<comment type="subunit">
    <text evidence="2 10">The complex is composed of two ATP-binding proteins (UgpC), two transmembrane proteins (UgpA and UgpE) and a solute-binding protein (UgpB).</text>
</comment>
<comment type="caution">
    <text evidence="12">The sequence shown here is derived from an EMBL/GenBank/DDBJ whole genome shotgun (WGS) entry which is preliminary data.</text>
</comment>
<evidence type="ECO:0000256" key="1">
    <source>
        <dbReference type="ARBA" id="ARBA00004651"/>
    </source>
</evidence>
<feature type="domain" description="ABC transmembrane type-1" evidence="11">
    <location>
        <begin position="69"/>
        <end position="258"/>
    </location>
</feature>
<feature type="transmembrane region" description="Helical" evidence="9">
    <location>
        <begin position="104"/>
        <end position="128"/>
    </location>
</feature>
<feature type="transmembrane region" description="Helical" evidence="9">
    <location>
        <begin position="179"/>
        <end position="204"/>
    </location>
</feature>
<dbReference type="InterPro" id="IPR035906">
    <property type="entry name" value="MetI-like_sf"/>
</dbReference>
<dbReference type="OrthoDB" id="9815445at2"/>
<comment type="function">
    <text evidence="10">Part of the ABC transporter complex UgpBAEC involved in sn-glycerol-3-phosphate (G3P) import. Probably responsible for the translocation of the substrate across the membrane.</text>
</comment>
<dbReference type="SUPFAM" id="SSF161098">
    <property type="entry name" value="MetI-like"/>
    <property type="match status" value="1"/>
</dbReference>
<evidence type="ECO:0000256" key="9">
    <source>
        <dbReference type="RuleBase" id="RU363032"/>
    </source>
</evidence>
<dbReference type="PANTHER" id="PTHR43744:SF8">
    <property type="entry name" value="SN-GLYCEROL-3-PHOSPHATE TRANSPORT SYSTEM PERMEASE PROTEIN UGPE"/>
    <property type="match status" value="1"/>
</dbReference>
<gene>
    <name evidence="10" type="primary">ugpE</name>
    <name evidence="12" type="ORF">CVM52_16685</name>
</gene>
<comment type="subcellular location">
    <subcellularLocation>
        <location evidence="10">Cell inner membrane</location>
        <topology evidence="10">Multi-pass membrane protein</topology>
    </subcellularLocation>
    <subcellularLocation>
        <location evidence="1 9">Cell membrane</location>
        <topology evidence="1 9">Multi-pass membrane protein</topology>
    </subcellularLocation>
</comment>
<evidence type="ECO:0000256" key="2">
    <source>
        <dbReference type="ARBA" id="ARBA00011557"/>
    </source>
</evidence>
<keyword evidence="5 10" id="KW-1003">Cell membrane</keyword>
<dbReference type="AlphaFoldDB" id="A0A2M8IYC1"/>
<name>A0A2M8IYC1_9RHOB</name>
<dbReference type="RefSeq" id="WP_100163605.1">
    <property type="nucleotide sequence ID" value="NZ_PGTB01000086.1"/>
</dbReference>
<comment type="similarity">
    <text evidence="9">Belongs to the binding-protein-dependent transport system permease family.</text>
</comment>
<evidence type="ECO:0000256" key="10">
    <source>
        <dbReference type="RuleBase" id="RU363056"/>
    </source>
</evidence>
<evidence type="ECO:0000256" key="7">
    <source>
        <dbReference type="ARBA" id="ARBA00022989"/>
    </source>
</evidence>
<sequence length="272" mass="29959">MTTKPALSGLATHAVMVLLALVAVVPVYWMVATALRPETELFSTTLWPTRPSLEHFAYVLEVIPMLRMLWNTLLMAAATALAQIATALFAAYALTQWRFRGSNLVHSLIALSWLVPFQVTMIPNYVLATKLGLLNSLTGLVLPNAAAAFAVLVLYNAMKSFPKQVIEAARMDGAGHWRILWQVVVPNLRAALASLGVLAFISAWNEYFWPLLLIRKIDNAVVQIGLQMFMSQEGNQWGALMAAATLASLPVLAIYLVLHRQVIESFMKSGIK</sequence>
<dbReference type="EMBL" id="PGTB01000086">
    <property type="protein sequence ID" value="PJE35530.1"/>
    <property type="molecule type" value="Genomic_DNA"/>
</dbReference>
<feature type="transmembrane region" description="Helical" evidence="9">
    <location>
        <begin position="7"/>
        <end position="31"/>
    </location>
</feature>
<evidence type="ECO:0000256" key="8">
    <source>
        <dbReference type="ARBA" id="ARBA00023136"/>
    </source>
</evidence>
<keyword evidence="13" id="KW-1185">Reference proteome</keyword>
<keyword evidence="10" id="KW-0997">Cell inner membrane</keyword>
<dbReference type="PANTHER" id="PTHR43744">
    <property type="entry name" value="ABC TRANSPORTER PERMEASE PROTEIN MG189-RELATED-RELATED"/>
    <property type="match status" value="1"/>
</dbReference>
<evidence type="ECO:0000256" key="5">
    <source>
        <dbReference type="ARBA" id="ARBA00022475"/>
    </source>
</evidence>
<feature type="transmembrane region" description="Helical" evidence="9">
    <location>
        <begin position="237"/>
        <end position="258"/>
    </location>
</feature>